<gene>
    <name evidence="12" type="primary">PIGG</name>
</gene>
<dbReference type="InterPro" id="IPR017850">
    <property type="entry name" value="Alkaline_phosphatase_core_sf"/>
</dbReference>
<dbReference type="SUPFAM" id="SSF53649">
    <property type="entry name" value="Alkaline phosphatase-like"/>
    <property type="match status" value="1"/>
</dbReference>
<dbReference type="GeneID" id="101876686"/>
<proteinExistence type="inferred from homology"/>
<dbReference type="Pfam" id="PF01663">
    <property type="entry name" value="Phosphodiest"/>
    <property type="match status" value="1"/>
</dbReference>
<dbReference type="Pfam" id="PF19316">
    <property type="entry name" value="PIGO_PIGG"/>
    <property type="match status" value="1"/>
</dbReference>
<keyword evidence="4" id="KW-0337">GPI-anchor biosynthesis</keyword>
<evidence type="ECO:0000256" key="5">
    <source>
        <dbReference type="ARBA" id="ARBA00022679"/>
    </source>
</evidence>
<evidence type="ECO:0000256" key="7">
    <source>
        <dbReference type="ARBA" id="ARBA00022824"/>
    </source>
</evidence>
<comment type="pathway">
    <text evidence="2">Glycolipid biosynthesis; glycosylphosphatidylinositol-anchor biosynthesis.</text>
</comment>
<dbReference type="PANTHER" id="PTHR23072">
    <property type="entry name" value="PHOSPHATIDYLINOSITOL GLYCAN-RELATED"/>
    <property type="match status" value="1"/>
</dbReference>
<organism evidence="12 13">
    <name type="scientific">Melopsittacus undulatus</name>
    <name type="common">Budgerigar</name>
    <name type="synonym">Psittacus undulatus</name>
    <dbReference type="NCBI Taxonomy" id="13146"/>
    <lineage>
        <taxon>Eukaryota</taxon>
        <taxon>Metazoa</taxon>
        <taxon>Chordata</taxon>
        <taxon>Craniata</taxon>
        <taxon>Vertebrata</taxon>
        <taxon>Euteleostomi</taxon>
        <taxon>Archelosauria</taxon>
        <taxon>Archosauria</taxon>
        <taxon>Dinosauria</taxon>
        <taxon>Saurischia</taxon>
        <taxon>Theropoda</taxon>
        <taxon>Coelurosauria</taxon>
        <taxon>Aves</taxon>
        <taxon>Neognathae</taxon>
        <taxon>Neoaves</taxon>
        <taxon>Telluraves</taxon>
        <taxon>Australaves</taxon>
        <taxon>Psittaciformes</taxon>
        <taxon>Psittaculidae</taxon>
        <taxon>Melopsittacus</taxon>
    </lineage>
</organism>
<dbReference type="PANTHER" id="PTHR23072:SF0">
    <property type="entry name" value="GPI ETHANOLAMINE PHOSPHATE TRANSFERASE 2"/>
    <property type="match status" value="1"/>
</dbReference>
<reference evidence="12" key="3">
    <citation type="submission" date="2025-09" db="UniProtKB">
        <authorList>
            <consortium name="Ensembl"/>
        </authorList>
    </citation>
    <scope>IDENTIFICATION</scope>
</reference>
<evidence type="ECO:0000256" key="10">
    <source>
        <dbReference type="ARBA" id="ARBA00023180"/>
    </source>
</evidence>
<evidence type="ECO:0000256" key="4">
    <source>
        <dbReference type="ARBA" id="ARBA00022502"/>
    </source>
</evidence>
<protein>
    <recommendedName>
        <fullName evidence="11">GPI ethanolamine phosphate transferase 2 C-terminal domain-containing protein</fullName>
    </recommendedName>
</protein>
<keyword evidence="9" id="KW-0472">Membrane</keyword>
<dbReference type="FunFam" id="3.40.720.10:FF:000018">
    <property type="entry name" value="Putative GPI ethanolamine phosphate transferase 2"/>
    <property type="match status" value="1"/>
</dbReference>
<keyword evidence="7" id="KW-0256">Endoplasmic reticulum</keyword>
<dbReference type="Ensembl" id="ENSMUNT00000006307.2">
    <property type="protein sequence ID" value="ENSMUNP00000005431.2"/>
    <property type="gene ID" value="ENSMUNG00000004476.2"/>
</dbReference>
<accession>A0A8C6J0M1</accession>
<dbReference type="UniPathway" id="UPA00196"/>
<reference evidence="12" key="1">
    <citation type="submission" date="2020-03" db="EMBL/GenBank/DDBJ databases">
        <title>Melopsittacus undulatus (budgerigar) genome, bMelUnd1, maternal haplotype with Z.</title>
        <authorList>
            <person name="Gedman G."/>
            <person name="Mountcastle J."/>
            <person name="Haase B."/>
            <person name="Formenti G."/>
            <person name="Wright T."/>
            <person name="Apodaca J."/>
            <person name="Pelan S."/>
            <person name="Chow W."/>
            <person name="Rhie A."/>
            <person name="Howe K."/>
            <person name="Fedrigo O."/>
            <person name="Jarvis E.D."/>
        </authorList>
    </citation>
    <scope>NUCLEOTIDE SEQUENCE [LARGE SCALE GENOMIC DNA]</scope>
</reference>
<reference evidence="12" key="2">
    <citation type="submission" date="2025-08" db="UniProtKB">
        <authorList>
            <consortium name="Ensembl"/>
        </authorList>
    </citation>
    <scope>IDENTIFICATION</scope>
</reference>
<keyword evidence="13" id="KW-1185">Reference proteome</keyword>
<dbReference type="AlphaFoldDB" id="A0A8C6J0M1"/>
<dbReference type="InterPro" id="IPR002591">
    <property type="entry name" value="Phosphodiest/P_Trfase"/>
</dbReference>
<evidence type="ECO:0000256" key="9">
    <source>
        <dbReference type="ARBA" id="ARBA00023136"/>
    </source>
</evidence>
<dbReference type="CDD" id="cd16024">
    <property type="entry name" value="GPI_EPT_2"/>
    <property type="match status" value="1"/>
</dbReference>
<evidence type="ECO:0000256" key="6">
    <source>
        <dbReference type="ARBA" id="ARBA00022692"/>
    </source>
</evidence>
<sequence>MRLRSGVFASSCLLVEVLGVALFLRGFFPVPVRSLPRREAGGELPAEPAPTGPGMVSNWTKIPPPLFKKVVIVLIDALRDDFVFGSKGEQFMPYTKQVIDRGPSYSFIAEVKPPTVTMPRIKALMTGSIPGFIDVIVNLNSPALLDDNLIWQAKTAGKRIIFYGDDTWVKLFPKHFVEYDGTTSFFVSDFTEVDDNVTRHLDRVLKREDWDLLILHYLGLDHIGHVTGPNSPLVGTKLREMDNILKKIHISLLSKEEASLPNLLVVCGDHGMSETGSHGGSSAGEVHTPLLFISSTFEKRSGPLTQPELVQQTDLASTLAVGLGLPISRNSVGNLILPVVGGRTMREQLRFVHLNGFQLSRLLQENTPAYEKDPGYEHFKIAEKSHANWIKLYLEGNNSEILLNLGKKVLKQYLEALKTLSSSLSKQVAQYDMYSMMVGIVIVMEVLLLLLLSIPKALSSRAEFEVPLSPPLFSLLFYLVCLMLCAVHVIVCTSAESLCYFCSMSWFTAVGVMMLISALMCGILSAIAKVFDNSRLPVKNPVLSSSSWSEIDVLILAGTVGHVLSLGASSFVEEEHQTWYFLINTLCLVLGQELCRNNFLLKEYDPQHSTTVKQNFEEDSEYKNIDIPAVDDSKLGKATISAEFSRGSDKWISLASPWIILICCRLLRSLNQTGVQWAHQPDFGHWLTRGITEARFVYVFVLGIVFSGTKDLLKSQVISSDSGMKSTGLWEVYSGLVLLAALLFRPHNLPVLVFCLLIQTMMTKYIWRPLKFDAAQITVMHYWFGQAFFYFQGNSNGIASVDVSAGFVGLESYVEIPAIFLTAFAAYAGPLLWAIHLLCYLSSEVSRNSAAVGHGCFCYALVRSLPVAVYIVLVTGLRYHLFIWSVFSPKLLYEGVHVFITATICLFFTAMDHNHSHKVQD</sequence>
<dbReference type="Gene3D" id="3.40.720.10">
    <property type="entry name" value="Alkaline Phosphatase, subunit A"/>
    <property type="match status" value="1"/>
</dbReference>
<keyword evidence="6" id="KW-0812">Transmembrane</keyword>
<comment type="similarity">
    <text evidence="3">Belongs to the PIGG/PIGN/PIGO family. PIGG subfamily.</text>
</comment>
<dbReference type="GO" id="GO:0051267">
    <property type="term" value="F:CP2 mannose-ethanolamine phosphotransferase activity"/>
    <property type="evidence" value="ECO:0007669"/>
    <property type="project" value="TreeGrafter"/>
</dbReference>
<dbReference type="RefSeq" id="XP_030910054.2">
    <property type="nucleotide sequence ID" value="XM_031054194.2"/>
</dbReference>
<name>A0A8C6J0M1_MELUD</name>
<feature type="domain" description="GPI ethanolamine phosphate transferase 2 C-terminal" evidence="11">
    <location>
        <begin position="691"/>
        <end position="894"/>
    </location>
</feature>
<keyword evidence="8" id="KW-1133">Transmembrane helix</keyword>
<dbReference type="InterPro" id="IPR045687">
    <property type="entry name" value="PIGG/GPI7_C"/>
</dbReference>
<dbReference type="InterPro" id="IPR037674">
    <property type="entry name" value="PIG-G_N"/>
</dbReference>
<keyword evidence="10" id="KW-0325">Glycoprotein</keyword>
<keyword evidence="5" id="KW-0808">Transferase</keyword>
<dbReference type="Proteomes" id="UP000694405">
    <property type="component" value="Chromosome Z"/>
</dbReference>
<evidence type="ECO:0000313" key="12">
    <source>
        <dbReference type="Ensembl" id="ENSMUNP00000005431.2"/>
    </source>
</evidence>
<evidence type="ECO:0000256" key="8">
    <source>
        <dbReference type="ARBA" id="ARBA00022989"/>
    </source>
</evidence>
<accession>A0A8V5H5H2</accession>
<dbReference type="GO" id="GO:0005789">
    <property type="term" value="C:endoplasmic reticulum membrane"/>
    <property type="evidence" value="ECO:0007669"/>
    <property type="project" value="UniProtKB-SubCell"/>
</dbReference>
<evidence type="ECO:0000256" key="1">
    <source>
        <dbReference type="ARBA" id="ARBA00004477"/>
    </source>
</evidence>
<evidence type="ECO:0000313" key="13">
    <source>
        <dbReference type="Proteomes" id="UP000694405"/>
    </source>
</evidence>
<evidence type="ECO:0000256" key="3">
    <source>
        <dbReference type="ARBA" id="ARBA00005315"/>
    </source>
</evidence>
<dbReference type="GO" id="GO:0006506">
    <property type="term" value="P:GPI anchor biosynthetic process"/>
    <property type="evidence" value="ECO:0007669"/>
    <property type="project" value="UniProtKB-UniPathway"/>
</dbReference>
<evidence type="ECO:0000259" key="11">
    <source>
        <dbReference type="Pfam" id="PF19316"/>
    </source>
</evidence>
<comment type="subcellular location">
    <subcellularLocation>
        <location evidence="1">Endoplasmic reticulum membrane</location>
        <topology evidence="1">Multi-pass membrane protein</topology>
    </subcellularLocation>
</comment>
<evidence type="ECO:0000256" key="2">
    <source>
        <dbReference type="ARBA" id="ARBA00004687"/>
    </source>
</evidence>
<dbReference type="InterPro" id="IPR039527">
    <property type="entry name" value="PIGG/GPI7"/>
</dbReference>